<dbReference type="PANTHER" id="PTHR21256">
    <property type="entry name" value="HISTIDINOL DEHYDROGENASE HDH"/>
    <property type="match status" value="1"/>
</dbReference>
<dbReference type="GO" id="GO:0004399">
    <property type="term" value="F:histidinol dehydrogenase activity"/>
    <property type="evidence" value="ECO:0007669"/>
    <property type="project" value="UniProtKB-UniRule"/>
</dbReference>
<keyword evidence="6 8" id="KW-0560">Oxidoreductase</keyword>
<evidence type="ECO:0000256" key="4">
    <source>
        <dbReference type="ARBA" id="ARBA00022723"/>
    </source>
</evidence>
<dbReference type="GO" id="GO:0005829">
    <property type="term" value="C:cytosol"/>
    <property type="evidence" value="ECO:0007669"/>
    <property type="project" value="TreeGrafter"/>
</dbReference>
<feature type="active site" description="Proton acceptor" evidence="8 10">
    <location>
        <position position="321"/>
    </location>
</feature>
<gene>
    <name evidence="8" type="primary">hisD</name>
    <name evidence="15" type="ORF">GCWU0000282_000996</name>
</gene>
<evidence type="ECO:0000256" key="8">
    <source>
        <dbReference type="HAMAP-Rule" id="MF_01024"/>
    </source>
</evidence>
<dbReference type="Pfam" id="PF00815">
    <property type="entry name" value="Histidinol_dh"/>
    <property type="match status" value="1"/>
</dbReference>
<proteinExistence type="inferred from homology"/>
<feature type="binding site" evidence="8 13">
    <location>
        <position position="253"/>
    </location>
    <ligand>
        <name>Zn(2+)</name>
        <dbReference type="ChEBI" id="CHEBI:29105"/>
    </ligand>
</feature>
<dbReference type="HAMAP" id="MF_01024">
    <property type="entry name" value="HisD"/>
    <property type="match status" value="1"/>
</dbReference>
<dbReference type="EC" id="1.1.1.23" evidence="3 8"/>
<feature type="binding site" evidence="8 11">
    <location>
        <position position="208"/>
    </location>
    <ligand>
        <name>NAD(+)</name>
        <dbReference type="ChEBI" id="CHEBI:57540"/>
    </ligand>
</feature>
<dbReference type="RefSeq" id="WP_023353878.1">
    <property type="nucleotide sequence ID" value="NZ_KI535367.1"/>
</dbReference>
<dbReference type="HOGENOM" id="CLU_006732_3_3_9"/>
<dbReference type="Gene3D" id="3.40.50.1980">
    <property type="entry name" value="Nitrogenase molybdenum iron protein domain"/>
    <property type="match status" value="2"/>
</dbReference>
<dbReference type="GO" id="GO:0051287">
    <property type="term" value="F:NAD binding"/>
    <property type="evidence" value="ECO:0007669"/>
    <property type="project" value="InterPro"/>
</dbReference>
<dbReference type="NCBIfam" id="TIGR00069">
    <property type="entry name" value="hisD"/>
    <property type="match status" value="1"/>
</dbReference>
<evidence type="ECO:0000256" key="6">
    <source>
        <dbReference type="ARBA" id="ARBA00023002"/>
    </source>
</evidence>
<keyword evidence="8" id="KW-0368">Histidine biosynthesis</keyword>
<feature type="binding site" evidence="8 12">
    <location>
        <position position="231"/>
    </location>
    <ligand>
        <name>substrate</name>
    </ligand>
</feature>
<comment type="pathway">
    <text evidence="8">Amino-acid biosynthesis; L-histidine biosynthesis; L-histidine from 5-phospho-alpha-D-ribose 1-diphosphate: step 9/9.</text>
</comment>
<comment type="caution">
    <text evidence="15">The sequence shown here is derived from an EMBL/GenBank/DDBJ whole genome shotgun (WGS) entry which is preliminary data.</text>
</comment>
<feature type="binding site" evidence="8 12">
    <location>
        <position position="414"/>
    </location>
    <ligand>
        <name>substrate</name>
    </ligand>
</feature>
<dbReference type="InterPro" id="IPR016161">
    <property type="entry name" value="Ald_DH/histidinol_DH"/>
</dbReference>
<feature type="binding site" evidence="8 11">
    <location>
        <position position="123"/>
    </location>
    <ligand>
        <name>NAD(+)</name>
        <dbReference type="ChEBI" id="CHEBI:57540"/>
    </ligand>
</feature>
<dbReference type="FunFam" id="3.40.50.1980:FF:000026">
    <property type="entry name" value="Histidinol dehydrogenase"/>
    <property type="match status" value="1"/>
</dbReference>
<comment type="catalytic activity">
    <reaction evidence="7 8">
        <text>L-histidinol + 2 NAD(+) + H2O = L-histidine + 2 NADH + 3 H(+)</text>
        <dbReference type="Rhea" id="RHEA:20641"/>
        <dbReference type="ChEBI" id="CHEBI:15377"/>
        <dbReference type="ChEBI" id="CHEBI:15378"/>
        <dbReference type="ChEBI" id="CHEBI:57540"/>
        <dbReference type="ChEBI" id="CHEBI:57595"/>
        <dbReference type="ChEBI" id="CHEBI:57699"/>
        <dbReference type="ChEBI" id="CHEBI:57945"/>
        <dbReference type="EC" id="1.1.1.23"/>
    </reaction>
</comment>
<keyword evidence="4 8" id="KW-0479">Metal-binding</keyword>
<dbReference type="FunFam" id="3.40.50.1980:FF:000001">
    <property type="entry name" value="Histidinol dehydrogenase"/>
    <property type="match status" value="1"/>
</dbReference>
<feature type="binding site" evidence="8 12">
    <location>
        <position position="322"/>
    </location>
    <ligand>
        <name>substrate</name>
    </ligand>
</feature>
<dbReference type="SUPFAM" id="SSF53720">
    <property type="entry name" value="ALDH-like"/>
    <property type="match status" value="1"/>
</dbReference>
<dbReference type="OrthoDB" id="9805269at2"/>
<evidence type="ECO:0000256" key="12">
    <source>
        <dbReference type="PIRSR" id="PIRSR000099-3"/>
    </source>
</evidence>
<keyword evidence="8" id="KW-0028">Amino-acid biosynthesis</keyword>
<dbReference type="AlphaFoldDB" id="V2XNS4"/>
<feature type="binding site" evidence="8 13">
    <location>
        <position position="355"/>
    </location>
    <ligand>
        <name>Zn(2+)</name>
        <dbReference type="ChEBI" id="CHEBI:29105"/>
    </ligand>
</feature>
<reference evidence="15 16" key="1">
    <citation type="submission" date="2013-06" db="EMBL/GenBank/DDBJ databases">
        <authorList>
            <person name="Weinstock G."/>
            <person name="Sodergren E."/>
            <person name="Clifton S."/>
            <person name="Fulton L."/>
            <person name="Fulton B."/>
            <person name="Courtney L."/>
            <person name="Fronick C."/>
            <person name="Harrison M."/>
            <person name="Strong C."/>
            <person name="Farmer C."/>
            <person name="Delahaunty K."/>
            <person name="Markovic C."/>
            <person name="Hall O."/>
            <person name="Minx P."/>
            <person name="Tomlinson C."/>
            <person name="Mitreva M."/>
            <person name="Nelson J."/>
            <person name="Hou S."/>
            <person name="Wollam A."/>
            <person name="Pepin K.H."/>
            <person name="Johnson M."/>
            <person name="Bhonagiri V."/>
            <person name="Nash W.E."/>
            <person name="Warren W."/>
            <person name="Chinwalla A."/>
            <person name="Mardis E.R."/>
            <person name="Wilson R.K."/>
        </authorList>
    </citation>
    <scope>NUCLEOTIDE SEQUENCE [LARGE SCALE GENOMIC DNA]</scope>
    <source>
        <strain evidence="15 16">ATCC 51271</strain>
    </source>
</reference>
<dbReference type="UniPathway" id="UPA00031">
    <property type="reaction ID" value="UER00014"/>
</dbReference>
<feature type="binding site" evidence="8 13">
    <location>
        <position position="256"/>
    </location>
    <ligand>
        <name>Zn(2+)</name>
        <dbReference type="ChEBI" id="CHEBI:29105"/>
    </ligand>
</feature>
<protein>
    <recommendedName>
        <fullName evidence="3 8">Histidinol dehydrogenase</fullName>
        <shortName evidence="8">HDH</shortName>
        <ecNumber evidence="3 8">1.1.1.23</ecNumber>
    </recommendedName>
</protein>
<feature type="binding site" evidence="8 11">
    <location>
        <position position="185"/>
    </location>
    <ligand>
        <name>NAD(+)</name>
        <dbReference type="ChEBI" id="CHEBI:57540"/>
    </ligand>
</feature>
<dbReference type="InterPro" id="IPR012131">
    <property type="entry name" value="Hstdl_DH"/>
</dbReference>
<keyword evidence="8 11" id="KW-0520">NAD</keyword>
<comment type="function">
    <text evidence="1 8">Catalyzes the sequential NAD-dependent oxidations of L-histidinol to L-histidinaldehyde and then to L-histidine.</text>
</comment>
<evidence type="ECO:0000256" key="13">
    <source>
        <dbReference type="PIRSR" id="PIRSR000099-4"/>
    </source>
</evidence>
<dbReference type="GO" id="GO:0008270">
    <property type="term" value="F:zinc ion binding"/>
    <property type="evidence" value="ECO:0007669"/>
    <property type="project" value="UniProtKB-UniRule"/>
</dbReference>
<keyword evidence="16" id="KW-1185">Reference proteome</keyword>
<organism evidence="15 16">
    <name type="scientific">Catonella morbi ATCC 51271</name>
    <dbReference type="NCBI Taxonomy" id="592026"/>
    <lineage>
        <taxon>Bacteria</taxon>
        <taxon>Bacillati</taxon>
        <taxon>Bacillota</taxon>
        <taxon>Clostridia</taxon>
        <taxon>Lachnospirales</taxon>
        <taxon>Lachnospiraceae</taxon>
        <taxon>Catonella</taxon>
    </lineage>
</organism>
<dbReference type="PIRSF" id="PIRSF000099">
    <property type="entry name" value="Histidinol_dh"/>
    <property type="match status" value="1"/>
</dbReference>
<dbReference type="PRINTS" id="PR00083">
    <property type="entry name" value="HOLDHDRGNASE"/>
</dbReference>
<accession>V2XNS4</accession>
<dbReference type="STRING" id="592026.GCWU0000282_000996"/>
<evidence type="ECO:0000256" key="9">
    <source>
        <dbReference type="PIRNR" id="PIRNR000099"/>
    </source>
</evidence>
<feature type="binding site" evidence="8 13">
    <location>
        <position position="414"/>
    </location>
    <ligand>
        <name>Zn(2+)</name>
        <dbReference type="ChEBI" id="CHEBI:29105"/>
    </ligand>
</feature>
<evidence type="ECO:0000256" key="10">
    <source>
        <dbReference type="PIRSR" id="PIRSR000099-1"/>
    </source>
</evidence>
<dbReference type="PANTHER" id="PTHR21256:SF2">
    <property type="entry name" value="HISTIDINE BIOSYNTHESIS TRIFUNCTIONAL PROTEIN"/>
    <property type="match status" value="1"/>
</dbReference>
<evidence type="ECO:0000256" key="5">
    <source>
        <dbReference type="ARBA" id="ARBA00022833"/>
    </source>
</evidence>
<sequence>MIKIYEVGKIKEEEIFARNEPVAEVGGIVSEIINNVKTNGDKALSEYLEKFDKVKLTDFKVSEEEITAALNKVEPEFLEILKEAESNIRAFHEKQVRQGFMMTAKNGVILGQRVVPIEKVGIYVPGGTAAYPSTVLMDAVPAKIAGVSEIIMVTPPNKTGEINPYILAAAKIAGVTAIYKLGGAQAVAALAYGTESVPKVDKIVGPGNAFVAEAKKQVFGQVGIDMIAGPSEVLVLADGKSNPKFVAADLLSQAEHDKNAACVLITESEKLAKEVQKEIENQLACLLREEIARVSIDNNGKIIICKDLLQGIDIANRIAPEHMEVCVDEPFNYLGLIKNAGSVFLGRYNAEPTGDYFAGPNHTLPTSGTARFYSPLSVEDFVKNIQYSYYTEEALKADYKKISYFANKEGLTAHARAVDIRFEEQ</sequence>
<dbReference type="InterPro" id="IPR022695">
    <property type="entry name" value="Histidinol_DH_monofunct"/>
</dbReference>
<evidence type="ECO:0000256" key="2">
    <source>
        <dbReference type="ARBA" id="ARBA00010178"/>
    </source>
</evidence>
<comment type="similarity">
    <text evidence="2 8 9 14">Belongs to the histidinol dehydrogenase family.</text>
</comment>
<dbReference type="Gene3D" id="1.20.5.1300">
    <property type="match status" value="1"/>
</dbReference>
<name>V2XNS4_9FIRM</name>
<evidence type="ECO:0000256" key="14">
    <source>
        <dbReference type="RuleBase" id="RU004175"/>
    </source>
</evidence>
<dbReference type="PROSITE" id="PS00611">
    <property type="entry name" value="HISOL_DEHYDROGENASE"/>
    <property type="match status" value="1"/>
</dbReference>
<evidence type="ECO:0000313" key="15">
    <source>
        <dbReference type="EMBL" id="ESL03829.1"/>
    </source>
</evidence>
<feature type="binding site" evidence="8 12">
    <location>
        <position position="355"/>
    </location>
    <ligand>
        <name>substrate</name>
    </ligand>
</feature>
<evidence type="ECO:0000313" key="16">
    <source>
        <dbReference type="Proteomes" id="UP000018227"/>
    </source>
</evidence>
<feature type="binding site" evidence="8 12">
    <location>
        <position position="253"/>
    </location>
    <ligand>
        <name>substrate</name>
    </ligand>
</feature>
<evidence type="ECO:0000256" key="1">
    <source>
        <dbReference type="ARBA" id="ARBA00003850"/>
    </source>
</evidence>
<feature type="binding site" evidence="8 12">
    <location>
        <position position="256"/>
    </location>
    <ligand>
        <name>substrate</name>
    </ligand>
</feature>
<feature type="binding site" evidence="8 12">
    <location>
        <position position="409"/>
    </location>
    <ligand>
        <name>substrate</name>
    </ligand>
</feature>
<keyword evidence="5 8" id="KW-0862">Zinc</keyword>
<feature type="active site" description="Proton acceptor" evidence="8 10">
    <location>
        <position position="322"/>
    </location>
</feature>
<dbReference type="InterPro" id="IPR001692">
    <property type="entry name" value="Histidinol_DH_CS"/>
</dbReference>
<dbReference type="eggNOG" id="COG0141">
    <property type="taxonomic scope" value="Bacteria"/>
</dbReference>
<evidence type="ECO:0000256" key="7">
    <source>
        <dbReference type="ARBA" id="ARBA00049489"/>
    </source>
</evidence>
<dbReference type="EMBL" id="ACIL03000007">
    <property type="protein sequence ID" value="ESL03829.1"/>
    <property type="molecule type" value="Genomic_DNA"/>
</dbReference>
<dbReference type="CDD" id="cd06572">
    <property type="entry name" value="Histidinol_dh"/>
    <property type="match status" value="1"/>
</dbReference>
<dbReference type="GO" id="GO:0000105">
    <property type="term" value="P:L-histidine biosynthetic process"/>
    <property type="evidence" value="ECO:0007669"/>
    <property type="project" value="UniProtKB-UniRule"/>
</dbReference>
<dbReference type="Proteomes" id="UP000018227">
    <property type="component" value="Unassembled WGS sequence"/>
</dbReference>
<evidence type="ECO:0000256" key="11">
    <source>
        <dbReference type="PIRSR" id="PIRSR000099-2"/>
    </source>
</evidence>
<evidence type="ECO:0000256" key="3">
    <source>
        <dbReference type="ARBA" id="ARBA00012965"/>
    </source>
</evidence>
<comment type="cofactor">
    <cofactor evidence="8 13">
        <name>Zn(2+)</name>
        <dbReference type="ChEBI" id="CHEBI:29105"/>
    </cofactor>
    <text evidence="8 13">Binds 1 zinc ion per subunit.</text>
</comment>